<sequence length="229" mass="24547">MGTDVRADGLEYTGRTVFESAGSGTAVRAPNAERVWRRCWHRRPHVDLAANRTSTQGNDRRSAHVGVPSWSAAVHTREFGCKDLEGGGLHAGGLGGSNVRAVGGRHYGGEGVGAAITARAGGMGPREVQRIGHLREQHMRARVGIKHLPQVEPSCRLAIHTRYLPARARSTHHAQVHDAAHTCLVNEHSLELRAALRSCCCGTILMVTMAPHITHISVVARIVAAISLG</sequence>
<name>A0AAD7N503_9AGAR</name>
<dbReference type="AlphaFoldDB" id="A0AAD7N503"/>
<gene>
    <name evidence="1" type="ORF">DFH07DRAFT_776327</name>
</gene>
<protein>
    <submittedName>
        <fullName evidence="1">Uncharacterized protein</fullName>
    </submittedName>
</protein>
<keyword evidence="2" id="KW-1185">Reference proteome</keyword>
<evidence type="ECO:0000313" key="2">
    <source>
        <dbReference type="Proteomes" id="UP001215280"/>
    </source>
</evidence>
<reference evidence="1" key="1">
    <citation type="submission" date="2023-03" db="EMBL/GenBank/DDBJ databases">
        <title>Massive genome expansion in bonnet fungi (Mycena s.s.) driven by repeated elements and novel gene families across ecological guilds.</title>
        <authorList>
            <consortium name="Lawrence Berkeley National Laboratory"/>
            <person name="Harder C.B."/>
            <person name="Miyauchi S."/>
            <person name="Viragh M."/>
            <person name="Kuo A."/>
            <person name="Thoen E."/>
            <person name="Andreopoulos B."/>
            <person name="Lu D."/>
            <person name="Skrede I."/>
            <person name="Drula E."/>
            <person name="Henrissat B."/>
            <person name="Morin E."/>
            <person name="Kohler A."/>
            <person name="Barry K."/>
            <person name="LaButti K."/>
            <person name="Morin E."/>
            <person name="Salamov A."/>
            <person name="Lipzen A."/>
            <person name="Mereny Z."/>
            <person name="Hegedus B."/>
            <person name="Baldrian P."/>
            <person name="Stursova M."/>
            <person name="Weitz H."/>
            <person name="Taylor A."/>
            <person name="Grigoriev I.V."/>
            <person name="Nagy L.G."/>
            <person name="Martin F."/>
            <person name="Kauserud H."/>
        </authorList>
    </citation>
    <scope>NUCLEOTIDE SEQUENCE</scope>
    <source>
        <strain evidence="1">CBHHK188m</strain>
    </source>
</reference>
<dbReference type="Proteomes" id="UP001215280">
    <property type="component" value="Unassembled WGS sequence"/>
</dbReference>
<comment type="caution">
    <text evidence="1">The sequence shown here is derived from an EMBL/GenBank/DDBJ whole genome shotgun (WGS) entry which is preliminary data.</text>
</comment>
<proteinExistence type="predicted"/>
<evidence type="ECO:0000313" key="1">
    <source>
        <dbReference type="EMBL" id="KAJ7746820.1"/>
    </source>
</evidence>
<organism evidence="1 2">
    <name type="scientific">Mycena maculata</name>
    <dbReference type="NCBI Taxonomy" id="230809"/>
    <lineage>
        <taxon>Eukaryota</taxon>
        <taxon>Fungi</taxon>
        <taxon>Dikarya</taxon>
        <taxon>Basidiomycota</taxon>
        <taxon>Agaricomycotina</taxon>
        <taxon>Agaricomycetes</taxon>
        <taxon>Agaricomycetidae</taxon>
        <taxon>Agaricales</taxon>
        <taxon>Marasmiineae</taxon>
        <taxon>Mycenaceae</taxon>
        <taxon>Mycena</taxon>
    </lineage>
</organism>
<dbReference type="EMBL" id="JARJLG010000097">
    <property type="protein sequence ID" value="KAJ7746820.1"/>
    <property type="molecule type" value="Genomic_DNA"/>
</dbReference>
<accession>A0AAD7N503</accession>